<feature type="transmembrane region" description="Helical" evidence="7">
    <location>
        <begin position="45"/>
        <end position="65"/>
    </location>
</feature>
<evidence type="ECO:0000256" key="1">
    <source>
        <dbReference type="ARBA" id="ARBA00004370"/>
    </source>
</evidence>
<dbReference type="GO" id="GO:0046875">
    <property type="term" value="F:ephrin receptor binding"/>
    <property type="evidence" value="ECO:0007669"/>
    <property type="project" value="TreeGrafter"/>
</dbReference>
<dbReference type="GO" id="GO:0005886">
    <property type="term" value="C:plasma membrane"/>
    <property type="evidence" value="ECO:0007669"/>
    <property type="project" value="TreeGrafter"/>
</dbReference>
<dbReference type="AlphaFoldDB" id="A0A8R1XW95"/>
<keyword evidence="3 7" id="KW-0472">Membrane</keyword>
<dbReference type="Pfam" id="PF00812">
    <property type="entry name" value="Ephrin"/>
    <property type="match status" value="1"/>
</dbReference>
<comment type="caution">
    <text evidence="6">Lacks conserved residue(s) required for the propagation of feature annotation.</text>
</comment>
<keyword evidence="7" id="KW-0812">Transmembrane</keyword>
<feature type="domain" description="Ephrin RBD" evidence="8">
    <location>
        <begin position="60"/>
        <end position="193"/>
    </location>
</feature>
<dbReference type="Gene3D" id="2.60.40.420">
    <property type="entry name" value="Cupredoxins - blue copper proteins"/>
    <property type="match status" value="1"/>
</dbReference>
<reference evidence="10" key="1">
    <citation type="submission" date="2013-10" db="EMBL/GenBank/DDBJ databases">
        <title>Genome sequencing of Onchocerca volvulus.</title>
        <authorList>
            <person name="Cotton J."/>
            <person name="Tsai J."/>
            <person name="Stanley E."/>
            <person name="Tracey A."/>
            <person name="Holroyd N."/>
            <person name="Lustigman S."/>
            <person name="Berriman M."/>
        </authorList>
    </citation>
    <scope>NUCLEOTIDE SEQUENCE</scope>
</reference>
<sequence length="347" mass="39447">MKIRFASKITNKLLKDIISQEFIILEVMLQLVATVDNVATLSIRWIMLLRFFFMPLVISGTIYNISWISTNPIFSESSNIPLFMEHLKMNDRIRFSCSTNGIEQTAIHRVNEHAAINCRGPARFVDSLVGTCMKANDSVIIRLREIPMLPNEISYKPDHDYFFITTSTGEKNGFANSEGGLCLTKNMRLKIRVEAKWTKVNQKISEFTTKNGQVMMIPMNSGQYAVPVVYVPVVSSSEVDEDDKKKLVFPYHLYFANGEFRASNSNLEDLRPRAELQFDANDQPENLENPAFVINSDGYAAAKPLKEKDADFEIEYMDSASDRSHERFGIVDITIITNCIMIADILL</sequence>
<dbReference type="EnsemblMetazoa" id="OVOC4018.1">
    <property type="protein sequence ID" value="OVOC4018.1"/>
    <property type="gene ID" value="WBGene00240827"/>
</dbReference>
<evidence type="ECO:0000256" key="3">
    <source>
        <dbReference type="ARBA" id="ARBA00023136"/>
    </source>
</evidence>
<keyword evidence="4 6" id="KW-1015">Disulfide bond</keyword>
<accession>A0A8R1XW95</accession>
<reference evidence="9" key="2">
    <citation type="submission" date="2022-06" db="UniProtKB">
        <authorList>
            <consortium name="EnsemblMetazoa"/>
        </authorList>
    </citation>
    <scope>IDENTIFICATION</scope>
</reference>
<evidence type="ECO:0000259" key="8">
    <source>
        <dbReference type="PROSITE" id="PS51551"/>
    </source>
</evidence>
<evidence type="ECO:0000256" key="6">
    <source>
        <dbReference type="PROSITE-ProRule" id="PRU00884"/>
    </source>
</evidence>
<organism evidence="9 10">
    <name type="scientific">Onchocerca volvulus</name>
    <dbReference type="NCBI Taxonomy" id="6282"/>
    <lineage>
        <taxon>Eukaryota</taxon>
        <taxon>Metazoa</taxon>
        <taxon>Ecdysozoa</taxon>
        <taxon>Nematoda</taxon>
        <taxon>Chromadorea</taxon>
        <taxon>Rhabditida</taxon>
        <taxon>Spirurina</taxon>
        <taxon>Spiruromorpha</taxon>
        <taxon>Filarioidea</taxon>
        <taxon>Onchocercidae</taxon>
        <taxon>Onchocerca</taxon>
    </lineage>
</organism>
<keyword evidence="7" id="KW-1133">Transmembrane helix</keyword>
<dbReference type="InterPro" id="IPR031328">
    <property type="entry name" value="Ephrin"/>
</dbReference>
<dbReference type="PANTHER" id="PTHR11304:SF29">
    <property type="entry name" value="EPHRIN"/>
    <property type="match status" value="1"/>
</dbReference>
<evidence type="ECO:0000313" key="9">
    <source>
        <dbReference type="EnsemblMetazoa" id="OVOC4018.1"/>
    </source>
</evidence>
<keyword evidence="5" id="KW-0325">Glycoprotein</keyword>
<dbReference type="InterPro" id="IPR001799">
    <property type="entry name" value="Ephrin_RBD"/>
</dbReference>
<keyword evidence="2" id="KW-0732">Signal</keyword>
<feature type="disulfide bond" evidence="6">
    <location>
        <begin position="118"/>
        <end position="182"/>
    </location>
</feature>
<dbReference type="SUPFAM" id="SSF49503">
    <property type="entry name" value="Cupredoxins"/>
    <property type="match status" value="1"/>
</dbReference>
<dbReference type="GO" id="GO:0007411">
    <property type="term" value="P:axon guidance"/>
    <property type="evidence" value="ECO:0007669"/>
    <property type="project" value="TreeGrafter"/>
</dbReference>
<evidence type="ECO:0000256" key="7">
    <source>
        <dbReference type="SAM" id="Phobius"/>
    </source>
</evidence>
<dbReference type="InterPro" id="IPR008972">
    <property type="entry name" value="Cupredoxin"/>
</dbReference>
<dbReference type="PROSITE" id="PS51551">
    <property type="entry name" value="EPHRIN_RBD_2"/>
    <property type="match status" value="1"/>
</dbReference>
<evidence type="ECO:0000313" key="10">
    <source>
        <dbReference type="Proteomes" id="UP000024404"/>
    </source>
</evidence>
<evidence type="ECO:0000256" key="5">
    <source>
        <dbReference type="ARBA" id="ARBA00023180"/>
    </source>
</evidence>
<dbReference type="EMBL" id="CMVM020000123">
    <property type="status" value="NOT_ANNOTATED_CDS"/>
    <property type="molecule type" value="Genomic_DNA"/>
</dbReference>
<evidence type="ECO:0000256" key="2">
    <source>
        <dbReference type="ARBA" id="ARBA00022729"/>
    </source>
</evidence>
<protein>
    <submittedName>
        <fullName evidence="9">Ephrin RBD domain-containing protein</fullName>
    </submittedName>
</protein>
<comment type="similarity">
    <text evidence="6">Belongs to the ephrin family.</text>
</comment>
<name>A0A8R1XW95_ONCVO</name>
<dbReference type="OMA" id="FEIEYMD"/>
<dbReference type="GO" id="GO:0048013">
    <property type="term" value="P:ephrin receptor signaling pathway"/>
    <property type="evidence" value="ECO:0007669"/>
    <property type="project" value="TreeGrafter"/>
</dbReference>
<evidence type="ECO:0000256" key="4">
    <source>
        <dbReference type="ARBA" id="ARBA00023157"/>
    </source>
</evidence>
<comment type="subcellular location">
    <subcellularLocation>
        <location evidence="1">Membrane</location>
    </subcellularLocation>
</comment>
<dbReference type="PANTHER" id="PTHR11304">
    <property type="entry name" value="EPHRIN"/>
    <property type="match status" value="1"/>
</dbReference>
<keyword evidence="10" id="KW-1185">Reference proteome</keyword>
<proteinExistence type="inferred from homology"/>
<dbReference type="Proteomes" id="UP000024404">
    <property type="component" value="Unassembled WGS sequence"/>
</dbReference>